<feature type="region of interest" description="Disordered" evidence="8">
    <location>
        <begin position="25"/>
        <end position="64"/>
    </location>
</feature>
<dbReference type="InterPro" id="IPR045584">
    <property type="entry name" value="Pilin-like"/>
</dbReference>
<dbReference type="GO" id="GO:0009279">
    <property type="term" value="C:cell outer membrane"/>
    <property type="evidence" value="ECO:0007669"/>
    <property type="project" value="UniProtKB-SubCell"/>
</dbReference>
<dbReference type="GO" id="GO:0009986">
    <property type="term" value="C:cell surface"/>
    <property type="evidence" value="ECO:0007669"/>
    <property type="project" value="UniProtKB-SubCell"/>
</dbReference>
<name>R6IBV3_9FIRM</name>
<dbReference type="Pfam" id="PF03895">
    <property type="entry name" value="YadA_anchor"/>
    <property type="match status" value="1"/>
</dbReference>
<evidence type="ECO:0000256" key="1">
    <source>
        <dbReference type="ARBA" id="ARBA00004241"/>
    </source>
</evidence>
<dbReference type="RefSeq" id="WP_021718648.1">
    <property type="nucleotide sequence ID" value="NZ_CP061002.1"/>
</dbReference>
<keyword evidence="4" id="KW-0812">Transmembrane</keyword>
<dbReference type="eggNOG" id="COG5295">
    <property type="taxonomic scope" value="Bacteria"/>
</dbReference>
<evidence type="ECO:0000256" key="5">
    <source>
        <dbReference type="ARBA" id="ARBA00022729"/>
    </source>
</evidence>
<evidence type="ECO:0000256" key="6">
    <source>
        <dbReference type="ARBA" id="ARBA00023136"/>
    </source>
</evidence>
<dbReference type="HOGENOM" id="CLU_749756_0_0_9"/>
<evidence type="ECO:0000256" key="4">
    <source>
        <dbReference type="ARBA" id="ARBA00022692"/>
    </source>
</evidence>
<dbReference type="EMBL" id="CBDS010000099">
    <property type="protein sequence ID" value="CDB46735.1"/>
    <property type="molecule type" value="Genomic_DNA"/>
</dbReference>
<dbReference type="SUPFAM" id="SSF54523">
    <property type="entry name" value="Pili subunits"/>
    <property type="match status" value="1"/>
</dbReference>
<evidence type="ECO:0000256" key="2">
    <source>
        <dbReference type="ARBA" id="ARBA00004442"/>
    </source>
</evidence>
<sequence>MTVGQIAEIKDKLVENDKKLADAVKDVNDKIENGELKGEKGDKGDRGEQGAAGKDGVDGKDGKSAYESAVAGGYKGSKEQFYEDLATDENTYVDNETTISYNENDDGTVTITAEKKEHNFDGENVITNDKEKVDIKVAGTDYVDNKVKEEAELRKEADVADAVYDAETGKLHLKNEAGEDITVAEGIASKEAVEKNTSDIVTNKENIEKNTQAITTERTERIQEVQRLDGRIDGLSNRIDELDGRIDKVGALAVAMAGLHPLEYDPDAPTQFSMAAGTYSGESAIAAGLFHNPNKDVLLSVGFSISGSEKAANVGATFRFGRSSESKARKVIEDKQREQELAAQAAAARQKTVSYRVEQILAEDTAKAE</sequence>
<dbReference type="AlphaFoldDB" id="R6IBV3"/>
<accession>R6IBV3</accession>
<feature type="domain" description="Trimeric autotransporter adhesin YadA-like C-terminal membrane anchor" evidence="9">
    <location>
        <begin position="263"/>
        <end position="320"/>
    </location>
</feature>
<dbReference type="STRING" id="1262914.BN533_01748"/>
<keyword evidence="6" id="KW-0472">Membrane</keyword>
<keyword evidence="7" id="KW-0998">Cell outer membrane</keyword>
<dbReference type="Gene3D" id="3.30.1300.30">
    <property type="entry name" value="GSPII I/J protein-like"/>
    <property type="match status" value="1"/>
</dbReference>
<dbReference type="InterPro" id="IPR005594">
    <property type="entry name" value="YadA_C"/>
</dbReference>
<feature type="compositionally biased region" description="Basic and acidic residues" evidence="8">
    <location>
        <begin position="25"/>
        <end position="48"/>
    </location>
</feature>
<evidence type="ECO:0000313" key="10">
    <source>
        <dbReference type="EMBL" id="CDB46735.1"/>
    </source>
</evidence>
<keyword evidence="3" id="KW-1134">Transmembrane beta strand</keyword>
<proteinExistence type="predicted"/>
<evidence type="ECO:0000256" key="3">
    <source>
        <dbReference type="ARBA" id="ARBA00022452"/>
    </source>
</evidence>
<organism evidence="10">
    <name type="scientific">Phascolarctobacterium faecium</name>
    <dbReference type="NCBI Taxonomy" id="33025"/>
    <lineage>
        <taxon>Bacteria</taxon>
        <taxon>Bacillati</taxon>
        <taxon>Bacillota</taxon>
        <taxon>Negativicutes</taxon>
        <taxon>Acidaminococcales</taxon>
        <taxon>Acidaminococcaceae</taxon>
        <taxon>Phascolarctobacterium</taxon>
    </lineage>
</organism>
<reference evidence="10" key="1">
    <citation type="submission" date="2012-11" db="EMBL/GenBank/DDBJ databases">
        <title>Dependencies among metagenomic species, viruses, plasmids and units of genetic variation.</title>
        <authorList>
            <person name="Nielsen H.B."/>
            <person name="Almeida M."/>
            <person name="Juncker A.S."/>
            <person name="Rasmussen S."/>
            <person name="Li J."/>
            <person name="Sunagawa S."/>
            <person name="Plichta D."/>
            <person name="Gautier L."/>
            <person name="Le Chatelier E."/>
            <person name="Peletier E."/>
            <person name="Bonde I."/>
            <person name="Nielsen T."/>
            <person name="Manichanh C."/>
            <person name="Arumugam M."/>
            <person name="Batto J."/>
            <person name="Santos M.B.Q.D."/>
            <person name="Blom N."/>
            <person name="Borruel N."/>
            <person name="Burgdorf K.S."/>
            <person name="Boumezbeur F."/>
            <person name="Casellas F."/>
            <person name="Dore J."/>
            <person name="Guarner F."/>
            <person name="Hansen T."/>
            <person name="Hildebrand F."/>
            <person name="Kaas R.S."/>
            <person name="Kennedy S."/>
            <person name="Kristiansen K."/>
            <person name="Kultima J.R."/>
            <person name="Leonard P."/>
            <person name="Levenez F."/>
            <person name="Lund O."/>
            <person name="Moumen B."/>
            <person name="Le Paslier D."/>
            <person name="Pons N."/>
            <person name="Pedersen O."/>
            <person name="Prifti E."/>
            <person name="Qin J."/>
            <person name="Raes J."/>
            <person name="Tap J."/>
            <person name="Tims S."/>
            <person name="Ussery D.W."/>
            <person name="Yamada T."/>
            <person name="MetaHit consortium"/>
            <person name="Renault P."/>
            <person name="Sicheritz-Ponten T."/>
            <person name="Bork P."/>
            <person name="Wang J."/>
            <person name="Brunak S."/>
            <person name="Ehrlich S.D."/>
        </authorList>
    </citation>
    <scope>NUCLEOTIDE SEQUENCE [LARGE SCALE GENOMIC DNA]</scope>
</reference>
<keyword evidence="5" id="KW-0732">Signal</keyword>
<evidence type="ECO:0000256" key="8">
    <source>
        <dbReference type="SAM" id="MobiDB-lite"/>
    </source>
</evidence>
<protein>
    <recommendedName>
        <fullName evidence="9">Trimeric autotransporter adhesin YadA-like C-terminal membrane anchor domain-containing protein</fullName>
    </recommendedName>
</protein>
<comment type="caution">
    <text evidence="10">The sequence shown here is derived from an EMBL/GenBank/DDBJ whole genome shotgun (WGS) entry which is preliminary data.</text>
</comment>
<comment type="subcellular location">
    <subcellularLocation>
        <location evidence="2">Cell outer membrane</location>
    </subcellularLocation>
    <subcellularLocation>
        <location evidence="1">Cell surface</location>
    </subcellularLocation>
</comment>
<gene>
    <name evidence="10" type="ORF">BN533_01748</name>
</gene>
<evidence type="ECO:0000256" key="7">
    <source>
        <dbReference type="ARBA" id="ARBA00023237"/>
    </source>
</evidence>
<feature type="compositionally biased region" description="Basic and acidic residues" evidence="8">
    <location>
        <begin position="55"/>
        <end position="64"/>
    </location>
</feature>
<evidence type="ECO:0000259" key="9">
    <source>
        <dbReference type="Pfam" id="PF03895"/>
    </source>
</evidence>